<sequence>MRNVYLVTATQPATLRQSKTVQGASVNATRQLFSSVVLATCFTSAALAQQSPVPVLVEQVREQAVERSLPLNGRVHSRHDASLSLTLSGQLEWVLEPGTLVRKGEVIGQLDQQPILLRKAELSHLAQREQVNGAYLDKELVRLKRLMEANNASERLVDESESQRDISRLELRSLQARIAQLDDELRRSRLVAPFSGVIAQRLKRGGEYVNPGEPIARLVDLEQLELRFQVPVSYLGRLQVNQQVAFAAQGGQLLGETPPTQQSTVRTIIPAADSNSQTFEVRADIDSSGSGTVIAGQLVNVSLQISSGKATVQIPRDAIVLRSEGNYVFRIDEKDKAHRVPVEVGEGSTAWVSVRGKLSRGDWVAVRGLERLQDGQTVMRRES</sequence>
<dbReference type="Gene3D" id="2.40.50.100">
    <property type="match status" value="1"/>
</dbReference>
<evidence type="ECO:0000313" key="4">
    <source>
        <dbReference type="EMBL" id="PLW70682.1"/>
    </source>
</evidence>
<evidence type="ECO:0000256" key="2">
    <source>
        <dbReference type="SAM" id="Coils"/>
    </source>
</evidence>
<dbReference type="NCBIfam" id="TIGR01730">
    <property type="entry name" value="RND_mfp"/>
    <property type="match status" value="1"/>
</dbReference>
<dbReference type="Gene3D" id="2.40.30.170">
    <property type="match status" value="1"/>
</dbReference>
<evidence type="ECO:0000313" key="5">
    <source>
        <dbReference type="Proteomes" id="UP000235005"/>
    </source>
</evidence>
<dbReference type="GO" id="GO:1990281">
    <property type="term" value="C:efflux pump complex"/>
    <property type="evidence" value="ECO:0007669"/>
    <property type="project" value="TreeGrafter"/>
</dbReference>
<dbReference type="Proteomes" id="UP000235005">
    <property type="component" value="Unassembled WGS sequence"/>
</dbReference>
<dbReference type="Pfam" id="PF25989">
    <property type="entry name" value="YknX_C"/>
    <property type="match status" value="1"/>
</dbReference>
<dbReference type="Gene3D" id="1.10.287.470">
    <property type="entry name" value="Helix hairpin bin"/>
    <property type="match status" value="1"/>
</dbReference>
<gene>
    <name evidence="4" type="ORF">C0039_00685</name>
</gene>
<dbReference type="SUPFAM" id="SSF111369">
    <property type="entry name" value="HlyD-like secretion proteins"/>
    <property type="match status" value="1"/>
</dbReference>
<dbReference type="InterPro" id="IPR006143">
    <property type="entry name" value="RND_pump_MFP"/>
</dbReference>
<proteinExistence type="inferred from homology"/>
<keyword evidence="2" id="KW-0175">Coiled coil</keyword>
<organism evidence="4 5">
    <name type="scientific">Pseudohalioglobus lutimaris</name>
    <dbReference type="NCBI Taxonomy" id="1737061"/>
    <lineage>
        <taxon>Bacteria</taxon>
        <taxon>Pseudomonadati</taxon>
        <taxon>Pseudomonadota</taxon>
        <taxon>Gammaproteobacteria</taxon>
        <taxon>Cellvibrionales</taxon>
        <taxon>Halieaceae</taxon>
        <taxon>Pseudohalioglobus</taxon>
    </lineage>
</organism>
<evidence type="ECO:0000256" key="1">
    <source>
        <dbReference type="ARBA" id="ARBA00009477"/>
    </source>
</evidence>
<reference evidence="4 5" key="1">
    <citation type="submission" date="2018-01" db="EMBL/GenBank/DDBJ databases">
        <title>The draft genome sequence of Halioglobus lutimaris HF004.</title>
        <authorList>
            <person name="Du Z.-J."/>
            <person name="Shi M.-J."/>
        </authorList>
    </citation>
    <scope>NUCLEOTIDE SEQUENCE [LARGE SCALE GENOMIC DNA]</scope>
    <source>
        <strain evidence="4 5">HF004</strain>
    </source>
</reference>
<keyword evidence="5" id="KW-1185">Reference proteome</keyword>
<comment type="similarity">
    <text evidence="1">Belongs to the membrane fusion protein (MFP) (TC 8.A.1) family.</text>
</comment>
<feature type="coiled-coil region" evidence="2">
    <location>
        <begin position="143"/>
        <end position="191"/>
    </location>
</feature>
<comment type="caution">
    <text evidence="4">The sequence shown here is derived from an EMBL/GenBank/DDBJ whole genome shotgun (WGS) entry which is preliminary data.</text>
</comment>
<dbReference type="OrthoDB" id="9806939at2"/>
<dbReference type="AlphaFoldDB" id="A0A2N5X879"/>
<name>A0A2N5X879_9GAMM</name>
<dbReference type="PANTHER" id="PTHR30469">
    <property type="entry name" value="MULTIDRUG RESISTANCE PROTEIN MDTA"/>
    <property type="match status" value="1"/>
</dbReference>
<dbReference type="Gene3D" id="2.40.420.20">
    <property type="match status" value="1"/>
</dbReference>
<feature type="domain" description="YknX-like C-terminal permuted SH3-like" evidence="3">
    <location>
        <begin position="312"/>
        <end position="378"/>
    </location>
</feature>
<dbReference type="EMBL" id="PKUS01000001">
    <property type="protein sequence ID" value="PLW70682.1"/>
    <property type="molecule type" value="Genomic_DNA"/>
</dbReference>
<dbReference type="InterPro" id="IPR058637">
    <property type="entry name" value="YknX-like_C"/>
</dbReference>
<protein>
    <submittedName>
        <fullName evidence="4">Efflux RND transporter periplasmic adaptor subunit</fullName>
    </submittedName>
</protein>
<evidence type="ECO:0000259" key="3">
    <source>
        <dbReference type="Pfam" id="PF25989"/>
    </source>
</evidence>
<dbReference type="PANTHER" id="PTHR30469:SF15">
    <property type="entry name" value="HLYD FAMILY OF SECRETION PROTEINS"/>
    <property type="match status" value="1"/>
</dbReference>
<dbReference type="GO" id="GO:0015562">
    <property type="term" value="F:efflux transmembrane transporter activity"/>
    <property type="evidence" value="ECO:0007669"/>
    <property type="project" value="TreeGrafter"/>
</dbReference>
<accession>A0A2N5X879</accession>